<feature type="compositionally biased region" description="Polar residues" evidence="1">
    <location>
        <begin position="575"/>
        <end position="592"/>
    </location>
</feature>
<evidence type="ECO:0000256" key="1">
    <source>
        <dbReference type="SAM" id="MobiDB-lite"/>
    </source>
</evidence>
<dbReference type="EMBL" id="PQXK01000068">
    <property type="protein sequence ID" value="TGO38728.1"/>
    <property type="molecule type" value="Genomic_DNA"/>
</dbReference>
<feature type="compositionally biased region" description="Low complexity" evidence="1">
    <location>
        <begin position="114"/>
        <end position="130"/>
    </location>
</feature>
<protein>
    <submittedName>
        <fullName evidence="2">Uncharacterized protein</fullName>
    </submittedName>
</protein>
<evidence type="ECO:0000313" key="3">
    <source>
        <dbReference type="Proteomes" id="UP000297814"/>
    </source>
</evidence>
<evidence type="ECO:0000313" key="2">
    <source>
        <dbReference type="EMBL" id="TGO38728.1"/>
    </source>
</evidence>
<dbReference type="AlphaFoldDB" id="A0A4Z1GQX2"/>
<feature type="region of interest" description="Disordered" evidence="1">
    <location>
        <begin position="419"/>
        <end position="547"/>
    </location>
</feature>
<dbReference type="Proteomes" id="UP000297814">
    <property type="component" value="Unassembled WGS sequence"/>
</dbReference>
<sequence length="677" mass="74653">MVGVKTWTDDGIWFVLLASKIPSPCSAQKSKPGRFFTDEAIGLLCKKNVKDLRHTPNAASVRYARTQKPEVQPSPEILEIIEQLRSSVSQAQDSAHGNTLENLRGGTMAAQRRSSPGSSSNTSSNTMSPMLMGSPLTQSQPRRIGNWNKSEAGQFAPNRSRTMSMSTNGPFTKSHERGYDNTFPLANTNQQQQQQHGGGSLGSRIRQQQPRQVHSATTRSNPLWYSGVEVSSSMRQTMGNSQGTNAYMHNGGDIPEYSQHIPSGTMYQFYGNQMRPDTHQIQSYGHATPIDSPYATNYGKYTQGLPDLGINGMPMPTGPIDLGSSPYPYDTPSYGQFDTCIVPQVRQFYGETVSRDGLPYTNQYPPQQQYGIEYPFPPSNIDLDGMEVMPQRHHGLPQATMNDSNFANISSLGLAQSIFSSSSDTSGSSHGFIQPFDSQSRSNGLETQGDLAHQARIMSQEPQPSVSAEKGKKRSIDEAEISDISFDGSCERHKKRHSSEDEDCSRQRESNDQNARHDRELSEQQQDNTQELVTATSSGSPIDFSDDALDTTSGAIVVSGVSSATHSSDEAGLSPISTNTTVDSEDPTSTKFSDLPYEMPNLKSQGIFHESVETFPYQEEGTATRNSNDTEDDFLSEEDFPGLSDHFDDIYYDLSTSFHEMSEEVIQADHVYLIDQM</sequence>
<feature type="compositionally biased region" description="Polar residues" evidence="1">
    <location>
        <begin position="135"/>
        <end position="171"/>
    </location>
</feature>
<feature type="compositionally biased region" description="Polar residues" evidence="1">
    <location>
        <begin position="205"/>
        <end position="220"/>
    </location>
</feature>
<comment type="caution">
    <text evidence="2">The sequence shown here is derived from an EMBL/GenBank/DDBJ whole genome shotgun (WGS) entry which is preliminary data.</text>
</comment>
<reference evidence="2 3" key="1">
    <citation type="submission" date="2017-12" db="EMBL/GenBank/DDBJ databases">
        <title>Comparative genomics of Botrytis spp.</title>
        <authorList>
            <person name="Valero-Jimenez C.A."/>
            <person name="Tapia P."/>
            <person name="Veloso J."/>
            <person name="Silva-Moreno E."/>
            <person name="Staats M."/>
            <person name="Valdes J.H."/>
            <person name="Van Kan J.A.L."/>
        </authorList>
    </citation>
    <scope>NUCLEOTIDE SEQUENCE [LARGE SCALE GENOMIC DNA]</scope>
    <source>
        <strain evidence="2 3">Bh0001</strain>
    </source>
</reference>
<feature type="region of interest" description="Disordered" evidence="1">
    <location>
        <begin position="88"/>
        <end position="220"/>
    </location>
</feature>
<feature type="compositionally biased region" description="Polar residues" evidence="1">
    <location>
        <begin position="88"/>
        <end position="101"/>
    </location>
</feature>
<feature type="compositionally biased region" description="Polar residues" evidence="1">
    <location>
        <begin position="523"/>
        <end position="540"/>
    </location>
</feature>
<feature type="compositionally biased region" description="Polar residues" evidence="1">
    <location>
        <begin position="436"/>
        <end position="446"/>
    </location>
</feature>
<organism evidence="2 3">
    <name type="scientific">Botrytis hyacinthi</name>
    <dbReference type="NCBI Taxonomy" id="278943"/>
    <lineage>
        <taxon>Eukaryota</taxon>
        <taxon>Fungi</taxon>
        <taxon>Dikarya</taxon>
        <taxon>Ascomycota</taxon>
        <taxon>Pezizomycotina</taxon>
        <taxon>Leotiomycetes</taxon>
        <taxon>Helotiales</taxon>
        <taxon>Sclerotiniaceae</taxon>
        <taxon>Botrytis</taxon>
    </lineage>
</organism>
<gene>
    <name evidence="2" type="ORF">BHYA_0068g00080</name>
</gene>
<keyword evidence="3" id="KW-1185">Reference proteome</keyword>
<accession>A0A4Z1GQX2</accession>
<name>A0A4Z1GQX2_9HELO</name>
<feature type="compositionally biased region" description="Low complexity" evidence="1">
    <location>
        <begin position="419"/>
        <end position="429"/>
    </location>
</feature>
<feature type="compositionally biased region" description="Basic and acidic residues" evidence="1">
    <location>
        <begin position="504"/>
        <end position="522"/>
    </location>
</feature>
<proteinExistence type="predicted"/>
<feature type="region of interest" description="Disordered" evidence="1">
    <location>
        <begin position="563"/>
        <end position="594"/>
    </location>
</feature>